<dbReference type="Pfam" id="PF13181">
    <property type="entry name" value="TPR_8"/>
    <property type="match status" value="1"/>
</dbReference>
<dbReference type="InterPro" id="IPR050767">
    <property type="entry name" value="Sel1_AlgK"/>
</dbReference>
<name>A0ABP6ZZ08_9ACTN</name>
<dbReference type="PANTHER" id="PTHR11102">
    <property type="entry name" value="SEL-1-LIKE PROTEIN"/>
    <property type="match status" value="1"/>
</dbReference>
<protein>
    <recommendedName>
        <fullName evidence="3">Tetratricopeptide repeat protein</fullName>
    </recommendedName>
</protein>
<comment type="caution">
    <text evidence="1">The sequence shown here is derived from an EMBL/GenBank/DDBJ whole genome shotgun (WGS) entry which is preliminary data.</text>
</comment>
<dbReference type="InterPro" id="IPR019734">
    <property type="entry name" value="TPR_rpt"/>
</dbReference>
<sequence length="300" mass="33153">MVEEQAPQTTETQDLDDVYERACALAEADQHPEAAALFRQAAELGHRHAWLALGNSLGSLGRHAEAVDAYRAAAEMGDPDAFLNLGIHHEELQGWASAEVAYRHAETAGDARAILALGDLWRWHGDPAAAKDLLQKAASRGDAYSAGYLGVWLRDEDSTADVEALLRQGADVDDDARSDLAWILRARGHFDEAENLLRRGVNTGHLDSSIKLALLLEEDRHDLAGAEDVLRQAAAAGELFAWNNLGTLLRDQRRFFEAQTAFQHGADGADALAVRNLRHLHSTYRRQINRSHRRRKRAIP</sequence>
<proteinExistence type="predicted"/>
<organism evidence="1 2">
    <name type="scientific">Kineosporia mesophila</name>
    <dbReference type="NCBI Taxonomy" id="566012"/>
    <lineage>
        <taxon>Bacteria</taxon>
        <taxon>Bacillati</taxon>
        <taxon>Actinomycetota</taxon>
        <taxon>Actinomycetes</taxon>
        <taxon>Kineosporiales</taxon>
        <taxon>Kineosporiaceae</taxon>
        <taxon>Kineosporia</taxon>
    </lineage>
</organism>
<dbReference type="EMBL" id="BAAAZO010000007">
    <property type="protein sequence ID" value="GAA3620649.1"/>
    <property type="molecule type" value="Genomic_DNA"/>
</dbReference>
<dbReference type="InterPro" id="IPR011990">
    <property type="entry name" value="TPR-like_helical_dom_sf"/>
</dbReference>
<dbReference type="Gene3D" id="1.25.40.10">
    <property type="entry name" value="Tetratricopeptide repeat domain"/>
    <property type="match status" value="3"/>
</dbReference>
<dbReference type="Pfam" id="PF13374">
    <property type="entry name" value="TPR_10"/>
    <property type="match status" value="1"/>
</dbReference>
<dbReference type="Proteomes" id="UP001501074">
    <property type="component" value="Unassembled WGS sequence"/>
</dbReference>
<evidence type="ECO:0000313" key="2">
    <source>
        <dbReference type="Proteomes" id="UP001501074"/>
    </source>
</evidence>
<reference evidence="2" key="1">
    <citation type="journal article" date="2019" name="Int. J. Syst. Evol. Microbiol.">
        <title>The Global Catalogue of Microorganisms (GCM) 10K type strain sequencing project: providing services to taxonomists for standard genome sequencing and annotation.</title>
        <authorList>
            <consortium name="The Broad Institute Genomics Platform"/>
            <consortium name="The Broad Institute Genome Sequencing Center for Infectious Disease"/>
            <person name="Wu L."/>
            <person name="Ma J."/>
        </authorList>
    </citation>
    <scope>NUCLEOTIDE SEQUENCE [LARGE SCALE GENOMIC DNA]</scope>
    <source>
        <strain evidence="2">JCM 16902</strain>
    </source>
</reference>
<evidence type="ECO:0000313" key="1">
    <source>
        <dbReference type="EMBL" id="GAA3620649.1"/>
    </source>
</evidence>
<dbReference type="RefSeq" id="WP_231489466.1">
    <property type="nucleotide sequence ID" value="NZ_BAAAZO010000007.1"/>
</dbReference>
<accession>A0ABP6ZZ08</accession>
<dbReference type="PANTHER" id="PTHR11102:SF160">
    <property type="entry name" value="ERAD-ASSOCIATED E3 UBIQUITIN-PROTEIN LIGASE COMPONENT HRD3"/>
    <property type="match status" value="1"/>
</dbReference>
<keyword evidence="2" id="KW-1185">Reference proteome</keyword>
<gene>
    <name evidence="1" type="ORF">GCM10022223_41900</name>
</gene>
<dbReference type="SUPFAM" id="SSF81901">
    <property type="entry name" value="HCP-like"/>
    <property type="match status" value="2"/>
</dbReference>
<evidence type="ECO:0008006" key="3">
    <source>
        <dbReference type="Google" id="ProtNLM"/>
    </source>
</evidence>